<dbReference type="Gene3D" id="3.40.630.10">
    <property type="entry name" value="Zn peptidases"/>
    <property type="match status" value="2"/>
</dbReference>
<organism evidence="5 6">
    <name type="scientific">Eutypa lata (strain UCR-EL1)</name>
    <name type="common">Grapevine dieback disease fungus</name>
    <name type="synonym">Eutypa armeniacae</name>
    <dbReference type="NCBI Taxonomy" id="1287681"/>
    <lineage>
        <taxon>Eukaryota</taxon>
        <taxon>Fungi</taxon>
        <taxon>Dikarya</taxon>
        <taxon>Ascomycota</taxon>
        <taxon>Pezizomycotina</taxon>
        <taxon>Sordariomycetes</taxon>
        <taxon>Xylariomycetidae</taxon>
        <taxon>Xylariales</taxon>
        <taxon>Diatrypaceae</taxon>
        <taxon>Eutypa</taxon>
    </lineage>
</organism>
<keyword evidence="6" id="KW-1185">Reference proteome</keyword>
<dbReference type="InterPro" id="IPR036264">
    <property type="entry name" value="Bact_exopeptidase_dim_dom"/>
</dbReference>
<gene>
    <name evidence="5" type="ORF">UCREL1_4778</name>
</gene>
<dbReference type="Pfam" id="PF07687">
    <property type="entry name" value="M20_dimer"/>
    <property type="match status" value="1"/>
</dbReference>
<dbReference type="SUPFAM" id="SSF55031">
    <property type="entry name" value="Bacterial exopeptidase dimerisation domain"/>
    <property type="match status" value="1"/>
</dbReference>
<reference evidence="6" key="1">
    <citation type="journal article" date="2013" name="Genome Announc.">
        <title>Draft genome sequence of the grapevine dieback fungus Eutypa lata UCR-EL1.</title>
        <authorList>
            <person name="Blanco-Ulate B."/>
            <person name="Rolshausen P.E."/>
            <person name="Cantu D."/>
        </authorList>
    </citation>
    <scope>NUCLEOTIDE SEQUENCE [LARGE SCALE GENOMIC DNA]</scope>
    <source>
        <strain evidence="6">UCR-EL1</strain>
    </source>
</reference>
<dbReference type="HOGENOM" id="CLU_021802_2_3_1"/>
<dbReference type="Proteomes" id="UP000012174">
    <property type="component" value="Unassembled WGS sequence"/>
</dbReference>
<evidence type="ECO:0000256" key="3">
    <source>
        <dbReference type="ARBA" id="ARBA00022801"/>
    </source>
</evidence>
<dbReference type="SUPFAM" id="SSF53187">
    <property type="entry name" value="Zn-dependent exopeptidases"/>
    <property type="match status" value="1"/>
</dbReference>
<feature type="domain" description="Peptidase M20 dimerisation" evidence="4">
    <location>
        <begin position="217"/>
        <end position="342"/>
    </location>
</feature>
<dbReference type="eggNOG" id="KOG2275">
    <property type="taxonomic scope" value="Eukaryota"/>
</dbReference>
<name>M7SVB3_EUTLA</name>
<keyword evidence="3" id="KW-0378">Hydrolase</keyword>
<protein>
    <submittedName>
        <fullName evidence="5">Putative peptidase protein</fullName>
    </submittedName>
</protein>
<dbReference type="AlphaFoldDB" id="M7SVB3"/>
<dbReference type="PANTHER" id="PTHR43808:SF32">
    <property type="entry name" value="ARGE_DAPE-RELATED DEACYLASE"/>
    <property type="match status" value="1"/>
</dbReference>
<dbReference type="KEGG" id="ela:UCREL1_4778"/>
<dbReference type="OMA" id="STFEPTM"/>
<dbReference type="EMBL" id="KB706289">
    <property type="protein sequence ID" value="EMR68207.1"/>
    <property type="molecule type" value="Genomic_DNA"/>
</dbReference>
<comment type="similarity">
    <text evidence="1">Belongs to the peptidase M20A family.</text>
</comment>
<dbReference type="Pfam" id="PF01546">
    <property type="entry name" value="Peptidase_M20"/>
    <property type="match status" value="1"/>
</dbReference>
<sequence>MDESIKSFLVDFIKSQKSTLISTTQTLVRAASPNPPGDVSAVATAAISLIKEHIPSAQVSTYETAPGITNVVAVIRSSASILDGEKAKSAGKRLIFSGHLDTYPTGDESSWTVPPLSGALSTDGTRLYGRGAADMKGGIAASLVAMLALAGPQHQGAWHGEIVLALAGDEETMGTLGTSWLLDNVPALGTTNDDERGVKNDVAMICGDAGSPRVVRVGEKGLLWLEIRASGRSAHGAHVHRGTNAIDGLLRAVGTVKQTLEDLPISIPQEVDEAIASAKPVSEPLSGEGEANTLRRVTVNIGKIDGGTSMNLVPSSARAGMDIRLPVGVSTDEILEAIRSCLYSVEGISFHVLRSYDPTWTSPKENIARHALVAARSVVGSDAVANLRVGASDSRLFRQKGIPSVVVGLTPYNMGAPDEHLIVEELCQVAQIHALAALEFLQCSP</sequence>
<dbReference type="PANTHER" id="PTHR43808">
    <property type="entry name" value="ACETYLORNITHINE DEACETYLASE"/>
    <property type="match status" value="1"/>
</dbReference>
<dbReference type="GO" id="GO:0016787">
    <property type="term" value="F:hydrolase activity"/>
    <property type="evidence" value="ECO:0007669"/>
    <property type="project" value="UniProtKB-KW"/>
</dbReference>
<proteinExistence type="inferred from homology"/>
<evidence type="ECO:0000256" key="1">
    <source>
        <dbReference type="ARBA" id="ARBA00006247"/>
    </source>
</evidence>
<evidence type="ECO:0000313" key="6">
    <source>
        <dbReference type="Proteomes" id="UP000012174"/>
    </source>
</evidence>
<dbReference type="OrthoDB" id="10059875at2759"/>
<evidence type="ECO:0000256" key="2">
    <source>
        <dbReference type="ARBA" id="ARBA00022723"/>
    </source>
</evidence>
<keyword evidence="2" id="KW-0479">Metal-binding</keyword>
<dbReference type="STRING" id="1287681.M7SVB3"/>
<dbReference type="Gene3D" id="3.30.70.360">
    <property type="match status" value="1"/>
</dbReference>
<dbReference type="GO" id="GO:0046872">
    <property type="term" value="F:metal ion binding"/>
    <property type="evidence" value="ECO:0007669"/>
    <property type="project" value="UniProtKB-KW"/>
</dbReference>
<evidence type="ECO:0000259" key="4">
    <source>
        <dbReference type="Pfam" id="PF07687"/>
    </source>
</evidence>
<dbReference type="InterPro" id="IPR002933">
    <property type="entry name" value="Peptidase_M20"/>
</dbReference>
<dbReference type="InterPro" id="IPR050072">
    <property type="entry name" value="Peptidase_M20A"/>
</dbReference>
<evidence type="ECO:0000313" key="5">
    <source>
        <dbReference type="EMBL" id="EMR68207.1"/>
    </source>
</evidence>
<accession>M7SVB3</accession>
<dbReference type="InterPro" id="IPR011650">
    <property type="entry name" value="Peptidase_M20_dimer"/>
</dbReference>